<accession>A0ABR6XAP3</accession>
<gene>
    <name evidence="1" type="ORF">H8K26_00430</name>
</gene>
<reference evidence="1 2" key="1">
    <citation type="submission" date="2020-08" db="EMBL/GenBank/DDBJ databases">
        <title>Novel species isolated from subtropical streams in China.</title>
        <authorList>
            <person name="Lu H."/>
        </authorList>
    </citation>
    <scope>NUCLEOTIDE SEQUENCE [LARGE SCALE GENOMIC DNA]</scope>
    <source>
        <strain evidence="1 2">CCTCC AB 2015119</strain>
    </source>
</reference>
<dbReference type="PANTHER" id="PTHR47473">
    <property type="entry name" value="BTA1P"/>
    <property type="match status" value="1"/>
</dbReference>
<dbReference type="Pfam" id="PF11899">
    <property type="entry name" value="DUF3419"/>
    <property type="match status" value="1"/>
</dbReference>
<evidence type="ECO:0000313" key="2">
    <source>
        <dbReference type="Proteomes" id="UP000637632"/>
    </source>
</evidence>
<sequence length="404" mass="45738">MSSKALIASAVFNSTTQGRKGIADKLFAHWFSRLVHAQIWEDPQADLHALQLRPGANIVTISSGGCNALAYLSAEPAAVHAVDLNAAHLAMLNIKQTAIKHLPDYDAVLAYLGDANHADNLKRYKRHIRQHLSEDASSFWESRTITGKPRYHYFTNQAYQHGLLGRFISFAHGFVRLMGGDMSKMLEARSVQEQRDIFDHYIAPVFDTGLFKLLAQQPLALYSIGVPLSQFAALKKDADEGLHVLFKERMRHLSCDFPLDQNCFAQQAFGRRYDIRRQAALPMYLQQAHFFSLRRNIDRLHAHHLTMTDFLRTQPRASMNAYVFLDAQDWMDQSQLTSLWEEVNRTAAPGARVVFRTAGQSSPLEPALPSTLLSTWHTDTEHNRALHAIDRSAIYGGMHLYQKT</sequence>
<name>A0ABR6XAP3_9BURK</name>
<dbReference type="EMBL" id="JACOFT010000001">
    <property type="protein sequence ID" value="MBC3809891.1"/>
    <property type="molecule type" value="Genomic_DNA"/>
</dbReference>
<proteinExistence type="predicted"/>
<organism evidence="1 2">
    <name type="scientific">Undibacterium aquatile</name>
    <dbReference type="NCBI Taxonomy" id="1537398"/>
    <lineage>
        <taxon>Bacteria</taxon>
        <taxon>Pseudomonadati</taxon>
        <taxon>Pseudomonadota</taxon>
        <taxon>Betaproteobacteria</taxon>
        <taxon>Burkholderiales</taxon>
        <taxon>Oxalobacteraceae</taxon>
        <taxon>Undibacterium</taxon>
    </lineage>
</organism>
<protein>
    <submittedName>
        <fullName evidence="1">BtaA family protein</fullName>
    </submittedName>
</protein>
<evidence type="ECO:0000313" key="1">
    <source>
        <dbReference type="EMBL" id="MBC3809891.1"/>
    </source>
</evidence>
<dbReference type="RefSeq" id="WP_190476543.1">
    <property type="nucleotide sequence ID" value="NZ_JACOFT010000001.1"/>
</dbReference>
<keyword evidence="2" id="KW-1185">Reference proteome</keyword>
<dbReference type="Proteomes" id="UP000637632">
    <property type="component" value="Unassembled WGS sequence"/>
</dbReference>
<dbReference type="PANTHER" id="PTHR47473:SF1">
    <property type="entry name" value="METHYLTRANSFERASE DOMAIN-CONTAINING PROTEIN"/>
    <property type="match status" value="1"/>
</dbReference>
<comment type="caution">
    <text evidence="1">The sequence shown here is derived from an EMBL/GenBank/DDBJ whole genome shotgun (WGS) entry which is preliminary data.</text>
</comment>
<dbReference type="InterPro" id="IPR021829">
    <property type="entry name" value="DUF3419"/>
</dbReference>